<evidence type="ECO:0000259" key="2">
    <source>
        <dbReference type="Pfam" id="PF07859"/>
    </source>
</evidence>
<organism evidence="3 4">
    <name type="scientific">Pyronema omphalodes (strain CBS 100304)</name>
    <name type="common">Pyronema confluens</name>
    <dbReference type="NCBI Taxonomy" id="1076935"/>
    <lineage>
        <taxon>Eukaryota</taxon>
        <taxon>Fungi</taxon>
        <taxon>Dikarya</taxon>
        <taxon>Ascomycota</taxon>
        <taxon>Pezizomycotina</taxon>
        <taxon>Pezizomycetes</taxon>
        <taxon>Pezizales</taxon>
        <taxon>Pyronemataceae</taxon>
        <taxon>Pyronema</taxon>
    </lineage>
</organism>
<evidence type="ECO:0000256" key="1">
    <source>
        <dbReference type="ARBA" id="ARBA00022801"/>
    </source>
</evidence>
<keyword evidence="1" id="KW-0378">Hydrolase</keyword>
<dbReference type="PANTHER" id="PTHR48081">
    <property type="entry name" value="AB HYDROLASE SUPERFAMILY PROTEIN C4A8.06C"/>
    <property type="match status" value="1"/>
</dbReference>
<dbReference type="OMA" id="WADRCER"/>
<dbReference type="STRING" id="1076935.U4LBF6"/>
<sequence>MSTLVKATPPQYPASAMVHRPHIKNLGFTLPSVVTRRLLGQGPTSLPLKIDLTLSAIRTASSFLSTRQQRSTHGSGDGAALKILARPRFAAVKENLYQKVSLDGMLGYWTFRGSFTSQIPPKEADVVLYFLHGGGYCVYQPGHFLTFQLFLADWLLTRGIKVAIFALDYGLAPEAAWPEQLMQAARGLRYLVKEIGVQEEKVAFMGDSAGANLCLSLLEHIRNPHPDLIPNPTTGIRKPRWGILISPWVTFRTDNPAYEGNSYLDYLVKSSLERCAEYFRGLTPAEDEVLRQYTEFVGEKEWVEMLPERTWVLSGGQELFLGDIKTFYAAANSKGANIEMEVGERLVHDPPIAECLTKAEGYLNLKVGEEIPKGILPVTTRVARAVERFVKMRGSRL</sequence>
<proteinExistence type="predicted"/>
<dbReference type="GO" id="GO:0016787">
    <property type="term" value="F:hydrolase activity"/>
    <property type="evidence" value="ECO:0007669"/>
    <property type="project" value="UniProtKB-KW"/>
</dbReference>
<dbReference type="eggNOG" id="KOG1515">
    <property type="taxonomic scope" value="Eukaryota"/>
</dbReference>
<dbReference type="EMBL" id="HF935360">
    <property type="protein sequence ID" value="CCX07647.1"/>
    <property type="molecule type" value="Genomic_DNA"/>
</dbReference>
<dbReference type="AlphaFoldDB" id="U4LBF6"/>
<accession>U4LBF6</accession>
<dbReference type="Gene3D" id="3.40.50.1820">
    <property type="entry name" value="alpha/beta hydrolase"/>
    <property type="match status" value="1"/>
</dbReference>
<keyword evidence="4" id="KW-1185">Reference proteome</keyword>
<dbReference type="InterPro" id="IPR050300">
    <property type="entry name" value="GDXG_lipolytic_enzyme"/>
</dbReference>
<dbReference type="PANTHER" id="PTHR48081:SF11">
    <property type="entry name" value="ALPHA_BETA HYDROLASE FOLD-3 DOMAIN-CONTAINING PROTEIN-RELATED"/>
    <property type="match status" value="1"/>
</dbReference>
<evidence type="ECO:0000313" key="4">
    <source>
        <dbReference type="Proteomes" id="UP000018144"/>
    </source>
</evidence>
<dbReference type="Pfam" id="PF07859">
    <property type="entry name" value="Abhydrolase_3"/>
    <property type="match status" value="1"/>
</dbReference>
<name>U4LBF6_PYROM</name>
<reference evidence="3 4" key="1">
    <citation type="journal article" date="2013" name="PLoS Genet.">
        <title>The genome and development-dependent transcriptomes of Pyronema confluens: a window into fungal evolution.</title>
        <authorList>
            <person name="Traeger S."/>
            <person name="Altegoer F."/>
            <person name="Freitag M."/>
            <person name="Gabaldon T."/>
            <person name="Kempken F."/>
            <person name="Kumar A."/>
            <person name="Marcet-Houben M."/>
            <person name="Poggeler S."/>
            <person name="Stajich J.E."/>
            <person name="Nowrousian M."/>
        </authorList>
    </citation>
    <scope>NUCLEOTIDE SEQUENCE [LARGE SCALE GENOMIC DNA]</scope>
    <source>
        <strain evidence="4">CBS 100304</strain>
        <tissue evidence="3">Vegetative mycelium</tissue>
    </source>
</reference>
<dbReference type="Proteomes" id="UP000018144">
    <property type="component" value="Unassembled WGS sequence"/>
</dbReference>
<gene>
    <name evidence="3" type="ORF">PCON_07236</name>
</gene>
<feature type="domain" description="Alpha/beta hydrolase fold-3" evidence="2">
    <location>
        <begin position="129"/>
        <end position="349"/>
    </location>
</feature>
<dbReference type="InterPro" id="IPR029058">
    <property type="entry name" value="AB_hydrolase_fold"/>
</dbReference>
<dbReference type="OrthoDB" id="2152029at2759"/>
<evidence type="ECO:0000313" key="3">
    <source>
        <dbReference type="EMBL" id="CCX07647.1"/>
    </source>
</evidence>
<protein>
    <submittedName>
        <fullName evidence="3">Similar to Arylacetamide deacetylase acc. no. Q99PG0</fullName>
    </submittedName>
</protein>
<dbReference type="InterPro" id="IPR013094">
    <property type="entry name" value="AB_hydrolase_3"/>
</dbReference>
<dbReference type="SUPFAM" id="SSF53474">
    <property type="entry name" value="alpha/beta-Hydrolases"/>
    <property type="match status" value="1"/>
</dbReference>